<keyword evidence="3" id="KW-1185">Reference proteome</keyword>
<proteinExistence type="predicted"/>
<accession>A0A9X9M036</accession>
<evidence type="ECO:0000313" key="3">
    <source>
        <dbReference type="Proteomes" id="UP000269945"/>
    </source>
</evidence>
<organism evidence="2 3">
    <name type="scientific">Gulo gulo</name>
    <name type="common">Wolverine</name>
    <name type="synonym">Gluton</name>
    <dbReference type="NCBI Taxonomy" id="48420"/>
    <lineage>
        <taxon>Eukaryota</taxon>
        <taxon>Metazoa</taxon>
        <taxon>Chordata</taxon>
        <taxon>Craniata</taxon>
        <taxon>Vertebrata</taxon>
        <taxon>Euteleostomi</taxon>
        <taxon>Mammalia</taxon>
        <taxon>Eutheria</taxon>
        <taxon>Laurasiatheria</taxon>
        <taxon>Carnivora</taxon>
        <taxon>Caniformia</taxon>
        <taxon>Musteloidea</taxon>
        <taxon>Mustelidae</taxon>
        <taxon>Guloninae</taxon>
        <taxon>Gulo</taxon>
    </lineage>
</organism>
<dbReference type="EMBL" id="CYRY02033466">
    <property type="protein sequence ID" value="VCX10408.1"/>
    <property type="molecule type" value="Genomic_DNA"/>
</dbReference>
<feature type="region of interest" description="Disordered" evidence="1">
    <location>
        <begin position="97"/>
        <end position="131"/>
    </location>
</feature>
<comment type="caution">
    <text evidence="2">The sequence shown here is derived from an EMBL/GenBank/DDBJ whole genome shotgun (WGS) entry which is preliminary data.</text>
</comment>
<evidence type="ECO:0000313" key="2">
    <source>
        <dbReference type="EMBL" id="VCX10408.1"/>
    </source>
</evidence>
<evidence type="ECO:0000256" key="1">
    <source>
        <dbReference type="SAM" id="MobiDB-lite"/>
    </source>
</evidence>
<name>A0A9X9M036_GULGU</name>
<sequence length="131" mass="14020">SEAVYKDGTWFRPQKEAAAVGLRSQLCVATARAHTPCCPAPWRSLRLAWPSCFSPRHSVPRPPLPFLVLTPRPPAASSISPGRFLGNLWSTIMRPAASAPSPVSFSKPKEAGGSVPTRGRPGSRSTSATWS</sequence>
<protein>
    <submittedName>
        <fullName evidence="2">Uncharacterized protein</fullName>
    </submittedName>
</protein>
<dbReference type="Proteomes" id="UP000269945">
    <property type="component" value="Unassembled WGS sequence"/>
</dbReference>
<feature type="non-terminal residue" evidence="2">
    <location>
        <position position="1"/>
    </location>
</feature>
<gene>
    <name evidence="2" type="ORF">BN2614_LOCUS6</name>
</gene>
<reference evidence="2 3" key="1">
    <citation type="submission" date="2018-10" db="EMBL/GenBank/DDBJ databases">
        <authorList>
            <person name="Ekblom R."/>
            <person name="Jareborg N."/>
        </authorList>
    </citation>
    <scope>NUCLEOTIDE SEQUENCE [LARGE SCALE GENOMIC DNA]</scope>
    <source>
        <tissue evidence="2">Muscle</tissue>
    </source>
</reference>
<dbReference type="AlphaFoldDB" id="A0A9X9M036"/>